<sequence>MYKYYRNKTLKPSQFIIIGFLILIFIGTILLALPISSSTGKSIGMINALFTSTSAVCVTGLVVVNTGSGFSLVGQLIIMLLIQIGGLGFMTFGAFIALLLGEKIGERKRKLLRVSTKALPSQSLKKLTVSIFILTILLEGLATIILTIRWNNDMEFWNAFYHAFFHSISAYNNAGFVLWSDSLSKYVGDPVVNIIISTLFIMTGLGFTVLLDIYNNRKWTALTLHSKLVISMSSILIIVGFIVILAIESVNVLTLEALPTVDRLWAAFFQSATTRTAGFNTINIGDMMIPSLLLIILFMFIGASTGGTGGGIKTNTFFILIIFLWSRIRRRKSIEVFERKVSIKIINRAITVIVLSLGVIVAVTLLLTLTEHSNNTSFFVILFEATSAFGTVGLSMGLTPDLSAWGKIIITITMFIGRLGPLTLAYALSQKGGLKTKEDKSNEEEMVLIG</sequence>
<dbReference type="GO" id="GO:0005886">
    <property type="term" value="C:plasma membrane"/>
    <property type="evidence" value="ECO:0007669"/>
    <property type="project" value="UniProtKB-SubCell"/>
</dbReference>
<accession>A0A5C6VY86</accession>
<keyword evidence="6" id="KW-0630">Potassium</keyword>
<reference evidence="11 12" key="1">
    <citation type="journal article" date="2005" name="Int. J. Syst. Evol. Microbiol.">
        <title>Bacillus litoralis sp. nov., isolated from a tidal flat of the Yellow Sea in Korea.</title>
        <authorList>
            <person name="Yoon J.H."/>
            <person name="Oh T.K."/>
        </authorList>
    </citation>
    <scope>NUCLEOTIDE SEQUENCE [LARGE SCALE GENOMIC DNA]</scope>
    <source>
        <strain evidence="11 12">SW-211</strain>
    </source>
</reference>
<feature type="transmembrane region" description="Helical" evidence="10">
    <location>
        <begin position="284"/>
        <end position="304"/>
    </location>
</feature>
<evidence type="ECO:0000256" key="8">
    <source>
        <dbReference type="ARBA" id="ARBA00023065"/>
    </source>
</evidence>
<evidence type="ECO:0000256" key="3">
    <source>
        <dbReference type="ARBA" id="ARBA00022475"/>
    </source>
</evidence>
<dbReference type="OrthoDB" id="9810952at2"/>
<evidence type="ECO:0000256" key="10">
    <source>
        <dbReference type="SAM" id="Phobius"/>
    </source>
</evidence>
<keyword evidence="7 10" id="KW-1133">Transmembrane helix</keyword>
<dbReference type="AlphaFoldDB" id="A0A5C6VY86"/>
<feature type="transmembrane region" description="Helical" evidence="10">
    <location>
        <begin position="127"/>
        <end position="148"/>
    </location>
</feature>
<feature type="transmembrane region" description="Helical" evidence="10">
    <location>
        <begin position="160"/>
        <end position="179"/>
    </location>
</feature>
<proteinExistence type="predicted"/>
<evidence type="ECO:0000256" key="2">
    <source>
        <dbReference type="ARBA" id="ARBA00022448"/>
    </source>
</evidence>
<gene>
    <name evidence="11" type="ORF">FS935_16985</name>
</gene>
<feature type="transmembrane region" description="Helical" evidence="10">
    <location>
        <begin position="45"/>
        <end position="64"/>
    </location>
</feature>
<evidence type="ECO:0000256" key="9">
    <source>
        <dbReference type="ARBA" id="ARBA00023136"/>
    </source>
</evidence>
<keyword evidence="9 10" id="KW-0472">Membrane</keyword>
<comment type="caution">
    <text evidence="11">The sequence shown here is derived from an EMBL/GenBank/DDBJ whole genome shotgun (WGS) entry which is preliminary data.</text>
</comment>
<dbReference type="PANTHER" id="PTHR32024">
    <property type="entry name" value="TRK SYSTEM POTASSIUM UPTAKE PROTEIN TRKG-RELATED"/>
    <property type="match status" value="1"/>
</dbReference>
<dbReference type="NCBIfam" id="TIGR00933">
    <property type="entry name" value="2a38"/>
    <property type="match status" value="1"/>
</dbReference>
<feature type="transmembrane region" description="Helical" evidence="10">
    <location>
        <begin position="76"/>
        <end position="100"/>
    </location>
</feature>
<feature type="transmembrane region" description="Helical" evidence="10">
    <location>
        <begin position="191"/>
        <end position="214"/>
    </location>
</feature>
<keyword evidence="4" id="KW-0633">Potassium transport</keyword>
<dbReference type="EMBL" id="VOQF01000009">
    <property type="protein sequence ID" value="TXC89574.1"/>
    <property type="molecule type" value="Genomic_DNA"/>
</dbReference>
<evidence type="ECO:0000256" key="7">
    <source>
        <dbReference type="ARBA" id="ARBA00022989"/>
    </source>
</evidence>
<protein>
    <submittedName>
        <fullName evidence="11">Ktr system potassium transporter B</fullName>
    </submittedName>
</protein>
<keyword evidence="12" id="KW-1185">Reference proteome</keyword>
<feature type="transmembrane region" description="Helical" evidence="10">
    <location>
        <begin position="408"/>
        <end position="428"/>
    </location>
</feature>
<name>A0A5C6VY86_9BACI</name>
<feature type="transmembrane region" description="Helical" evidence="10">
    <location>
        <begin position="310"/>
        <end position="328"/>
    </location>
</feature>
<dbReference type="InterPro" id="IPR003445">
    <property type="entry name" value="Cat_transpt"/>
</dbReference>
<evidence type="ECO:0000256" key="5">
    <source>
        <dbReference type="ARBA" id="ARBA00022692"/>
    </source>
</evidence>
<feature type="transmembrane region" description="Helical" evidence="10">
    <location>
        <begin position="226"/>
        <end position="247"/>
    </location>
</feature>
<dbReference type="Pfam" id="PF02386">
    <property type="entry name" value="TrkH"/>
    <property type="match status" value="1"/>
</dbReference>
<evidence type="ECO:0000256" key="6">
    <source>
        <dbReference type="ARBA" id="ARBA00022958"/>
    </source>
</evidence>
<organism evidence="11 12">
    <name type="scientific">Metabacillus litoralis</name>
    <dbReference type="NCBI Taxonomy" id="152268"/>
    <lineage>
        <taxon>Bacteria</taxon>
        <taxon>Bacillati</taxon>
        <taxon>Bacillota</taxon>
        <taxon>Bacilli</taxon>
        <taxon>Bacillales</taxon>
        <taxon>Bacillaceae</taxon>
        <taxon>Metabacillus</taxon>
    </lineage>
</organism>
<keyword evidence="3" id="KW-1003">Cell membrane</keyword>
<dbReference type="GO" id="GO:0015379">
    <property type="term" value="F:potassium:chloride symporter activity"/>
    <property type="evidence" value="ECO:0007669"/>
    <property type="project" value="InterPro"/>
</dbReference>
<keyword evidence="2" id="KW-0813">Transport</keyword>
<dbReference type="InterPro" id="IPR004772">
    <property type="entry name" value="TrkH"/>
</dbReference>
<comment type="subcellular location">
    <subcellularLocation>
        <location evidence="1">Cell membrane</location>
        <topology evidence="1">Multi-pass membrane protein</topology>
    </subcellularLocation>
</comment>
<feature type="transmembrane region" description="Helical" evidence="10">
    <location>
        <begin position="12"/>
        <end position="33"/>
    </location>
</feature>
<evidence type="ECO:0000313" key="11">
    <source>
        <dbReference type="EMBL" id="TXC89574.1"/>
    </source>
</evidence>
<keyword evidence="8" id="KW-0406">Ion transport</keyword>
<keyword evidence="5 10" id="KW-0812">Transmembrane</keyword>
<dbReference type="Proteomes" id="UP000321363">
    <property type="component" value="Unassembled WGS sequence"/>
</dbReference>
<evidence type="ECO:0000256" key="4">
    <source>
        <dbReference type="ARBA" id="ARBA00022538"/>
    </source>
</evidence>
<feature type="transmembrane region" description="Helical" evidence="10">
    <location>
        <begin position="349"/>
        <end position="370"/>
    </location>
</feature>
<dbReference type="PANTHER" id="PTHR32024:SF1">
    <property type="entry name" value="KTR SYSTEM POTASSIUM UPTAKE PROTEIN B"/>
    <property type="match status" value="1"/>
</dbReference>
<evidence type="ECO:0000256" key="1">
    <source>
        <dbReference type="ARBA" id="ARBA00004651"/>
    </source>
</evidence>
<evidence type="ECO:0000313" key="12">
    <source>
        <dbReference type="Proteomes" id="UP000321363"/>
    </source>
</evidence>
<feature type="transmembrane region" description="Helical" evidence="10">
    <location>
        <begin position="376"/>
        <end position="396"/>
    </location>
</feature>
<dbReference type="RefSeq" id="WP_146949840.1">
    <property type="nucleotide sequence ID" value="NZ_VOQF01000009.1"/>
</dbReference>